<sequence>MNDAQSKVGRAPAKDWKTLLRKDPPMPLTPDQTRALIDAVRDVAATEILPRFRNLGDGDIDAKTTFDDLVTVADRAAEDALTARIHEILPGDTVVGEEAVSADPSLLATVGTGRVTVIDPIDGTWNFAHGLANYGVILSVVEDGVTQWGLLYDPSFDDWVEAHLGQGATYVRNGKARPLAISQAEAPLSALRGSVGFYLYPERHQPALAATTHRFRRASSLGASLHEYRMQALGGVDFCLNGKLNVWDHGAGVLILQEAGAVARLLDGSAYAPTLTEGYLLTARTEAMWQALADVFNDALAASAPPE</sequence>
<dbReference type="PANTHER" id="PTHR20854:SF4">
    <property type="entry name" value="INOSITOL-1-MONOPHOSPHATASE-RELATED"/>
    <property type="match status" value="1"/>
</dbReference>
<dbReference type="PROSITE" id="PS00629">
    <property type="entry name" value="IMP_1"/>
    <property type="match status" value="1"/>
</dbReference>
<accession>A0ABQ4NKS7</accession>
<dbReference type="Proteomes" id="UP000786693">
    <property type="component" value="Unassembled WGS sequence"/>
</dbReference>
<keyword evidence="4" id="KW-0460">Magnesium</keyword>
<dbReference type="InterPro" id="IPR000760">
    <property type="entry name" value="Inositol_monophosphatase-like"/>
</dbReference>
<proteinExistence type="inferred from homology"/>
<comment type="similarity">
    <text evidence="1">Belongs to the inositol monophosphatase superfamily.</text>
</comment>
<keyword evidence="7" id="KW-1185">Reference proteome</keyword>
<dbReference type="SUPFAM" id="SSF56655">
    <property type="entry name" value="Carbohydrate phosphatase"/>
    <property type="match status" value="1"/>
</dbReference>
<keyword evidence="3" id="KW-0378">Hydrolase</keyword>
<name>A0ABQ4NKS7_9RHOB</name>
<comment type="caution">
    <text evidence="6">The sequence shown here is derived from an EMBL/GenBank/DDBJ whole genome shotgun (WGS) entry which is preliminary data.</text>
</comment>
<keyword evidence="2" id="KW-0479">Metal-binding</keyword>
<evidence type="ECO:0000313" key="6">
    <source>
        <dbReference type="EMBL" id="GIT94830.1"/>
    </source>
</evidence>
<feature type="compositionally biased region" description="Basic and acidic residues" evidence="5">
    <location>
        <begin position="12"/>
        <end position="24"/>
    </location>
</feature>
<evidence type="ECO:0000256" key="5">
    <source>
        <dbReference type="SAM" id="MobiDB-lite"/>
    </source>
</evidence>
<dbReference type="EMBL" id="BPFH01000002">
    <property type="protein sequence ID" value="GIT94830.1"/>
    <property type="molecule type" value="Genomic_DNA"/>
</dbReference>
<reference evidence="6 7" key="1">
    <citation type="submission" date="2021-05" db="EMBL/GenBank/DDBJ databases">
        <title>Bacteria Genome sequencing.</title>
        <authorList>
            <person name="Takabe Y."/>
            <person name="Nakajima Y."/>
            <person name="Suzuki S."/>
            <person name="Shiozaki T."/>
        </authorList>
    </citation>
    <scope>NUCLEOTIDE SEQUENCE [LARGE SCALE GENOMIC DNA]</scope>
    <source>
        <strain evidence="6 7">AI_62</strain>
    </source>
</reference>
<evidence type="ECO:0000256" key="1">
    <source>
        <dbReference type="ARBA" id="ARBA00009759"/>
    </source>
</evidence>
<protein>
    <submittedName>
        <fullName evidence="6">Inositol phosphatase</fullName>
    </submittedName>
</protein>
<dbReference type="Pfam" id="PF00459">
    <property type="entry name" value="Inositol_P"/>
    <property type="match status" value="1"/>
</dbReference>
<evidence type="ECO:0000256" key="4">
    <source>
        <dbReference type="ARBA" id="ARBA00022842"/>
    </source>
</evidence>
<feature type="region of interest" description="Disordered" evidence="5">
    <location>
        <begin position="1"/>
        <end position="28"/>
    </location>
</feature>
<organism evidence="6 7">
    <name type="scientific">Jannaschia pagri</name>
    <dbReference type="NCBI Taxonomy" id="2829797"/>
    <lineage>
        <taxon>Bacteria</taxon>
        <taxon>Pseudomonadati</taxon>
        <taxon>Pseudomonadota</taxon>
        <taxon>Alphaproteobacteria</taxon>
        <taxon>Rhodobacterales</taxon>
        <taxon>Roseobacteraceae</taxon>
        <taxon>Jannaschia</taxon>
    </lineage>
</organism>
<gene>
    <name evidence="6" type="ORF">JANAI62_14530</name>
</gene>
<evidence type="ECO:0000256" key="3">
    <source>
        <dbReference type="ARBA" id="ARBA00022801"/>
    </source>
</evidence>
<dbReference type="PRINTS" id="PR00377">
    <property type="entry name" value="IMPHPHTASES"/>
</dbReference>
<evidence type="ECO:0000313" key="7">
    <source>
        <dbReference type="Proteomes" id="UP000786693"/>
    </source>
</evidence>
<dbReference type="InterPro" id="IPR020583">
    <property type="entry name" value="Inositol_monoP_metal-BS"/>
</dbReference>
<evidence type="ECO:0000256" key="2">
    <source>
        <dbReference type="ARBA" id="ARBA00022723"/>
    </source>
</evidence>
<dbReference type="PANTHER" id="PTHR20854">
    <property type="entry name" value="INOSITOL MONOPHOSPHATASE"/>
    <property type="match status" value="1"/>
</dbReference>
<dbReference type="Gene3D" id="3.30.540.10">
    <property type="entry name" value="Fructose-1,6-Bisphosphatase, subunit A, domain 1"/>
    <property type="match status" value="1"/>
</dbReference>
<dbReference type="Gene3D" id="3.40.190.80">
    <property type="match status" value="1"/>
</dbReference>